<protein>
    <submittedName>
        <fullName evidence="4">SWIM zinc finger domain-containing protein</fullName>
    </submittedName>
</protein>
<dbReference type="Pfam" id="PF04434">
    <property type="entry name" value="SWIM"/>
    <property type="match status" value="1"/>
</dbReference>
<keyword evidence="1" id="KW-0862">Zinc</keyword>
<sequence>MLKITEAYVDSLAPNAGAIKNGRDLVKKNSFPVLNESPDATLLFGECKGSGKEPYRCSVDFVNEASPVFRCSCPSRQFPCKHALGLLYARAMGSDFASADIPADIADKRDKAEKREEKKKDAADSEGKAPAAKRKVNKSALVKKNRQPARRTSFA</sequence>
<comment type="caution">
    <text evidence="4">The sequence shown here is derived from an EMBL/GenBank/DDBJ whole genome shotgun (WGS) entry which is preliminary data.</text>
</comment>
<dbReference type="PROSITE" id="PS50966">
    <property type="entry name" value="ZF_SWIM"/>
    <property type="match status" value="1"/>
</dbReference>
<keyword evidence="1" id="KW-0479">Metal-binding</keyword>
<dbReference type="RefSeq" id="WP_277536761.1">
    <property type="nucleotide sequence ID" value="NZ_JAPDIA010000008.1"/>
</dbReference>
<dbReference type="EMBL" id="JAPDIA010000008">
    <property type="protein sequence ID" value="MDG0813039.1"/>
    <property type="molecule type" value="Genomic_DNA"/>
</dbReference>
<feature type="compositionally biased region" description="Basic and acidic residues" evidence="2">
    <location>
        <begin position="105"/>
        <end position="127"/>
    </location>
</feature>
<proteinExistence type="predicted"/>
<keyword evidence="1" id="KW-0863">Zinc-finger</keyword>
<dbReference type="InterPro" id="IPR007527">
    <property type="entry name" value="Znf_SWIM"/>
</dbReference>
<name>A0A9X4L3J2_9BACL</name>
<accession>A0A9X4L3J2</accession>
<organism evidence="4 5">
    <name type="scientific">Cohnella rhizosphaerae</name>
    <dbReference type="NCBI Taxonomy" id="1457232"/>
    <lineage>
        <taxon>Bacteria</taxon>
        <taxon>Bacillati</taxon>
        <taxon>Bacillota</taxon>
        <taxon>Bacilli</taxon>
        <taxon>Bacillales</taxon>
        <taxon>Paenibacillaceae</taxon>
        <taxon>Cohnella</taxon>
    </lineage>
</organism>
<evidence type="ECO:0000256" key="2">
    <source>
        <dbReference type="SAM" id="MobiDB-lite"/>
    </source>
</evidence>
<dbReference type="AlphaFoldDB" id="A0A9X4L3J2"/>
<keyword evidence="5" id="KW-1185">Reference proteome</keyword>
<gene>
    <name evidence="4" type="ORF">OMP40_29785</name>
</gene>
<feature type="compositionally biased region" description="Basic residues" evidence="2">
    <location>
        <begin position="131"/>
        <end position="149"/>
    </location>
</feature>
<dbReference type="GO" id="GO:0008270">
    <property type="term" value="F:zinc ion binding"/>
    <property type="evidence" value="ECO:0007669"/>
    <property type="project" value="UniProtKB-KW"/>
</dbReference>
<evidence type="ECO:0000313" key="4">
    <source>
        <dbReference type="EMBL" id="MDG0813039.1"/>
    </source>
</evidence>
<evidence type="ECO:0000313" key="5">
    <source>
        <dbReference type="Proteomes" id="UP001153404"/>
    </source>
</evidence>
<feature type="domain" description="SWIM-type" evidence="3">
    <location>
        <begin position="55"/>
        <end position="91"/>
    </location>
</feature>
<reference evidence="4" key="1">
    <citation type="submission" date="2022-10" db="EMBL/GenBank/DDBJ databases">
        <title>Comparative genomic analysis of Cohnella hashimotonis sp. nov., isolated from the International Space Station.</title>
        <authorList>
            <person name="Simpson A."/>
            <person name="Venkateswaran K."/>
        </authorList>
    </citation>
    <scope>NUCLEOTIDE SEQUENCE</scope>
    <source>
        <strain evidence="4">DSM 28161</strain>
    </source>
</reference>
<evidence type="ECO:0000256" key="1">
    <source>
        <dbReference type="PROSITE-ProRule" id="PRU00325"/>
    </source>
</evidence>
<feature type="region of interest" description="Disordered" evidence="2">
    <location>
        <begin position="104"/>
        <end position="155"/>
    </location>
</feature>
<evidence type="ECO:0000259" key="3">
    <source>
        <dbReference type="PROSITE" id="PS50966"/>
    </source>
</evidence>
<dbReference type="Proteomes" id="UP001153404">
    <property type="component" value="Unassembled WGS sequence"/>
</dbReference>